<dbReference type="SUPFAM" id="SSF47598">
    <property type="entry name" value="Ribbon-helix-helix"/>
    <property type="match status" value="1"/>
</dbReference>
<evidence type="ECO:0000313" key="1">
    <source>
        <dbReference type="EMBL" id="KAA2377232.1"/>
    </source>
</evidence>
<dbReference type="RefSeq" id="WP_149885814.1">
    <property type="nucleotide sequence ID" value="NZ_DAWERE010000030.1"/>
</dbReference>
<dbReference type="AlphaFoldDB" id="A0A5B3GVG1"/>
<proteinExistence type="predicted"/>
<dbReference type="GO" id="GO:0006355">
    <property type="term" value="P:regulation of DNA-templated transcription"/>
    <property type="evidence" value="ECO:0007669"/>
    <property type="project" value="InterPro"/>
</dbReference>
<reference evidence="1 2" key="1">
    <citation type="journal article" date="2019" name="Nat. Med.">
        <title>A library of human gut bacterial isolates paired with longitudinal multiomics data enables mechanistic microbiome research.</title>
        <authorList>
            <person name="Poyet M."/>
            <person name="Groussin M."/>
            <person name="Gibbons S.M."/>
            <person name="Avila-Pacheco J."/>
            <person name="Jiang X."/>
            <person name="Kearney S.M."/>
            <person name="Perrotta A.R."/>
            <person name="Berdy B."/>
            <person name="Zhao S."/>
            <person name="Lieberman T.D."/>
            <person name="Swanson P.K."/>
            <person name="Smith M."/>
            <person name="Roesemann S."/>
            <person name="Alexander J.E."/>
            <person name="Rich S.A."/>
            <person name="Livny J."/>
            <person name="Vlamakis H."/>
            <person name="Clish C."/>
            <person name="Bullock K."/>
            <person name="Deik A."/>
            <person name="Scott J."/>
            <person name="Pierce K.A."/>
            <person name="Xavier R.J."/>
            <person name="Alm E.J."/>
        </authorList>
    </citation>
    <scope>NUCLEOTIDE SEQUENCE [LARGE SCALE GENOMIC DNA]</scope>
    <source>
        <strain evidence="1 2">BIOML-A1</strain>
    </source>
</reference>
<dbReference type="Gene3D" id="1.10.1220.10">
    <property type="entry name" value="Met repressor-like"/>
    <property type="match status" value="1"/>
</dbReference>
<accession>A0A5B3GVG1</accession>
<evidence type="ECO:0000313" key="2">
    <source>
        <dbReference type="Proteomes" id="UP000322658"/>
    </source>
</evidence>
<dbReference type="EMBL" id="VVXJ01000005">
    <property type="protein sequence ID" value="KAA2377232.1"/>
    <property type="molecule type" value="Genomic_DNA"/>
</dbReference>
<gene>
    <name evidence="1" type="ORF">F2Y07_03620</name>
</gene>
<organism evidence="1 2">
    <name type="scientific">Alistipes shahii</name>
    <dbReference type="NCBI Taxonomy" id="328814"/>
    <lineage>
        <taxon>Bacteria</taxon>
        <taxon>Pseudomonadati</taxon>
        <taxon>Bacteroidota</taxon>
        <taxon>Bacteroidia</taxon>
        <taxon>Bacteroidales</taxon>
        <taxon>Rikenellaceae</taxon>
        <taxon>Alistipes</taxon>
    </lineage>
</organism>
<protein>
    <submittedName>
        <fullName evidence="1">Toxin-antitoxin system protein</fullName>
    </submittedName>
</protein>
<comment type="caution">
    <text evidence="1">The sequence shown here is derived from an EMBL/GenBank/DDBJ whole genome shotgun (WGS) entry which is preliminary data.</text>
</comment>
<dbReference type="InterPro" id="IPR013321">
    <property type="entry name" value="Arc_rbn_hlx_hlx"/>
</dbReference>
<sequence length="83" mass="9340">METGMEKKQTAFRLNANLLERLKEQAKRANRSLSNYVECILMDSVYNEPNETTITAIKEARSGKHAGVVDISSTEAFIKSCEE</sequence>
<dbReference type="InterPro" id="IPR010985">
    <property type="entry name" value="Ribbon_hlx_hlx"/>
</dbReference>
<dbReference type="Proteomes" id="UP000322658">
    <property type="component" value="Unassembled WGS sequence"/>
</dbReference>
<name>A0A5B3GVG1_9BACT</name>